<dbReference type="AlphaFoldDB" id="A0A6A6QED1"/>
<evidence type="ECO:0000313" key="1">
    <source>
        <dbReference type="EMBL" id="KAF2490394.1"/>
    </source>
</evidence>
<proteinExistence type="predicted"/>
<name>A0A6A6QED1_9PEZI</name>
<gene>
    <name evidence="1" type="ORF">BU16DRAFT_543721</name>
</gene>
<evidence type="ECO:0000313" key="2">
    <source>
        <dbReference type="Proteomes" id="UP000799750"/>
    </source>
</evidence>
<accession>A0A6A6QED1</accession>
<organism evidence="1 2">
    <name type="scientific">Lophium mytilinum</name>
    <dbReference type="NCBI Taxonomy" id="390894"/>
    <lineage>
        <taxon>Eukaryota</taxon>
        <taxon>Fungi</taxon>
        <taxon>Dikarya</taxon>
        <taxon>Ascomycota</taxon>
        <taxon>Pezizomycotina</taxon>
        <taxon>Dothideomycetes</taxon>
        <taxon>Pleosporomycetidae</taxon>
        <taxon>Mytilinidiales</taxon>
        <taxon>Mytilinidiaceae</taxon>
        <taxon>Lophium</taxon>
    </lineage>
</organism>
<protein>
    <submittedName>
        <fullName evidence="1">Uncharacterized protein</fullName>
    </submittedName>
</protein>
<reference evidence="1" key="1">
    <citation type="journal article" date="2020" name="Stud. Mycol.">
        <title>101 Dothideomycetes genomes: a test case for predicting lifestyles and emergence of pathogens.</title>
        <authorList>
            <person name="Haridas S."/>
            <person name="Albert R."/>
            <person name="Binder M."/>
            <person name="Bloem J."/>
            <person name="Labutti K."/>
            <person name="Salamov A."/>
            <person name="Andreopoulos B."/>
            <person name="Baker S."/>
            <person name="Barry K."/>
            <person name="Bills G."/>
            <person name="Bluhm B."/>
            <person name="Cannon C."/>
            <person name="Castanera R."/>
            <person name="Culley D."/>
            <person name="Daum C."/>
            <person name="Ezra D."/>
            <person name="Gonzalez J."/>
            <person name="Henrissat B."/>
            <person name="Kuo A."/>
            <person name="Liang C."/>
            <person name="Lipzen A."/>
            <person name="Lutzoni F."/>
            <person name="Magnuson J."/>
            <person name="Mondo S."/>
            <person name="Nolan M."/>
            <person name="Ohm R."/>
            <person name="Pangilinan J."/>
            <person name="Park H.-J."/>
            <person name="Ramirez L."/>
            <person name="Alfaro M."/>
            <person name="Sun H."/>
            <person name="Tritt A."/>
            <person name="Yoshinaga Y."/>
            <person name="Zwiers L.-H."/>
            <person name="Turgeon B."/>
            <person name="Goodwin S."/>
            <person name="Spatafora J."/>
            <person name="Crous P."/>
            <person name="Grigoriev I."/>
        </authorList>
    </citation>
    <scope>NUCLEOTIDE SEQUENCE</scope>
    <source>
        <strain evidence="1">CBS 269.34</strain>
    </source>
</reference>
<keyword evidence="2" id="KW-1185">Reference proteome</keyword>
<dbReference type="EMBL" id="MU004197">
    <property type="protein sequence ID" value="KAF2490394.1"/>
    <property type="molecule type" value="Genomic_DNA"/>
</dbReference>
<sequence length="242" mass="26832">MQTSSGYKTFPFVASSSFLQRRREGFGGWFIKRQSETCHGVVVDSLPSAQSIHTSWVEAACAKSDNFDGDEVEGSEVCCEVFMEARWRRSGINSSHNLTLCSGVGESKAIDCIVDGGGIGVLFYLLSMIKSINMPSFHSLFEAFVASEKNIPREIVSTSIVIPRSCSHHCRVFDLVFQHEQQHPISEQLCLVAPTIDMLTGLTGVSFSRHSGTEHHRTTRTFYIVRTESAPTLHHSSPVLLF</sequence>
<dbReference type="Proteomes" id="UP000799750">
    <property type="component" value="Unassembled WGS sequence"/>
</dbReference>